<reference evidence="3 5" key="2">
    <citation type="submission" date="2018-06" db="EMBL/GenBank/DDBJ databases">
        <authorList>
            <consortium name="Pathogen Informatics"/>
            <person name="Doyle S."/>
        </authorList>
    </citation>
    <scope>NUCLEOTIDE SEQUENCE [LARGE SCALE GENOMIC DNA]</scope>
    <source>
        <strain evidence="3 5">NCTC12239</strain>
    </source>
</reference>
<gene>
    <name evidence="2" type="ORF">Lmor_0721</name>
    <name evidence="3" type="ORF">NCTC12239_01551</name>
</gene>
<evidence type="ECO:0000313" key="3">
    <source>
        <dbReference type="EMBL" id="STX62614.1"/>
    </source>
</evidence>
<dbReference type="Proteomes" id="UP000254040">
    <property type="component" value="Unassembled WGS sequence"/>
</dbReference>
<keyword evidence="1" id="KW-0472">Membrane</keyword>
<dbReference type="EMBL" id="LNYN01000014">
    <property type="protein sequence ID" value="KTD35274.1"/>
    <property type="molecule type" value="Genomic_DNA"/>
</dbReference>
<evidence type="ECO:0000256" key="1">
    <source>
        <dbReference type="SAM" id="Phobius"/>
    </source>
</evidence>
<evidence type="ECO:0000313" key="4">
    <source>
        <dbReference type="Proteomes" id="UP000054985"/>
    </source>
</evidence>
<dbReference type="EMBL" id="UGOG01000001">
    <property type="protein sequence ID" value="STX62614.1"/>
    <property type="molecule type" value="Genomic_DNA"/>
</dbReference>
<keyword evidence="4" id="KW-1185">Reference proteome</keyword>
<protein>
    <submittedName>
        <fullName evidence="2">23, 7 kDa protein</fullName>
    </submittedName>
    <submittedName>
        <fullName evidence="3">Integral membrane protein (PIN domain superfamily)</fullName>
    </submittedName>
</protein>
<evidence type="ECO:0000313" key="5">
    <source>
        <dbReference type="Proteomes" id="UP000254040"/>
    </source>
</evidence>
<organism evidence="3 5">
    <name type="scientific">Legionella moravica</name>
    <dbReference type="NCBI Taxonomy" id="39962"/>
    <lineage>
        <taxon>Bacteria</taxon>
        <taxon>Pseudomonadati</taxon>
        <taxon>Pseudomonadota</taxon>
        <taxon>Gammaproteobacteria</taxon>
        <taxon>Legionellales</taxon>
        <taxon>Legionellaceae</taxon>
        <taxon>Legionella</taxon>
    </lineage>
</organism>
<name>A0A378JVK7_9GAMM</name>
<feature type="transmembrane region" description="Helical" evidence="1">
    <location>
        <begin position="143"/>
        <end position="162"/>
    </location>
</feature>
<feature type="transmembrane region" description="Helical" evidence="1">
    <location>
        <begin position="117"/>
        <end position="137"/>
    </location>
</feature>
<evidence type="ECO:0000313" key="2">
    <source>
        <dbReference type="EMBL" id="KTD35274.1"/>
    </source>
</evidence>
<accession>A0A378JVK7</accession>
<dbReference type="OrthoDB" id="5653474at2"/>
<proteinExistence type="predicted"/>
<sequence>MNGFLFSPVITRDEVNQKINRAIHLLDDIHSKEKELFLSELRNRISDFEKELANDEISFDEKEQILIQYNRFARTLVHCMKSPDRASDSINYYHRFKYYPVGIEDTMKPSLLLQNSSIALLGIGVALLAVSIPAFLFNPAIGSIALSIAITMLFPSCFYLMTPESPDTTRKKSEEKHIFQQAAQLIKPELTFNDEFDTPESSSPIYAS</sequence>
<keyword evidence="1" id="KW-1133">Transmembrane helix</keyword>
<dbReference type="AlphaFoldDB" id="A0A378JVK7"/>
<dbReference type="STRING" id="39962.Lmor_0721"/>
<dbReference type="Proteomes" id="UP000054985">
    <property type="component" value="Unassembled WGS sequence"/>
</dbReference>
<reference evidence="2 4" key="1">
    <citation type="submission" date="2015-11" db="EMBL/GenBank/DDBJ databases">
        <title>Genomic analysis of 38 Legionella species identifies large and diverse effector repertoires.</title>
        <authorList>
            <person name="Burstein D."/>
            <person name="Amaro F."/>
            <person name="Zusman T."/>
            <person name="Lifshitz Z."/>
            <person name="Cohen O."/>
            <person name="Gilbert J.A."/>
            <person name="Pupko T."/>
            <person name="Shuman H.A."/>
            <person name="Segal G."/>
        </authorList>
    </citation>
    <scope>NUCLEOTIDE SEQUENCE [LARGE SCALE GENOMIC DNA]</scope>
    <source>
        <strain evidence="2 4">ATCC 43877</strain>
    </source>
</reference>
<dbReference type="RefSeq" id="WP_028383450.1">
    <property type="nucleotide sequence ID" value="NZ_CAAAJG010000038.1"/>
</dbReference>
<keyword evidence="1" id="KW-0812">Transmembrane</keyword>